<proteinExistence type="predicted"/>
<evidence type="ECO:0000313" key="3">
    <source>
        <dbReference type="Proteomes" id="UP000765509"/>
    </source>
</evidence>
<feature type="compositionally biased region" description="Polar residues" evidence="1">
    <location>
        <begin position="13"/>
        <end position="27"/>
    </location>
</feature>
<evidence type="ECO:0000256" key="1">
    <source>
        <dbReference type="SAM" id="MobiDB-lite"/>
    </source>
</evidence>
<protein>
    <submittedName>
        <fullName evidence="2">Uncharacterized protein</fullName>
    </submittedName>
</protein>
<feature type="region of interest" description="Disordered" evidence="1">
    <location>
        <begin position="105"/>
        <end position="133"/>
    </location>
</feature>
<name>A0A9Q3CEA1_9BASI</name>
<accession>A0A9Q3CEA1</accession>
<dbReference type="EMBL" id="AVOT02006200">
    <property type="protein sequence ID" value="MBW0480990.1"/>
    <property type="molecule type" value="Genomic_DNA"/>
</dbReference>
<sequence length="155" mass="17630">MEETFVPLHTKSQDNPPVTPSETNNMQKGKGKRNSESLRPAKNWTPIATQRLRKPCDCPSIQGEPAFMTCTVKITLINPVVISKCKFPKAEEHKFVKRTVKETFASQGTSQRKEKNFSEPEYQGLGSMVNGKTLREIKPRPPLTFKFNRDLRPVD</sequence>
<gene>
    <name evidence="2" type="ORF">O181_020705</name>
</gene>
<keyword evidence="3" id="KW-1185">Reference proteome</keyword>
<reference evidence="2" key="1">
    <citation type="submission" date="2021-03" db="EMBL/GenBank/DDBJ databases">
        <title>Draft genome sequence of rust myrtle Austropuccinia psidii MF-1, a brazilian biotype.</title>
        <authorList>
            <person name="Quecine M.C."/>
            <person name="Pachon D.M.R."/>
            <person name="Bonatelli M.L."/>
            <person name="Correr F.H."/>
            <person name="Franceschini L.M."/>
            <person name="Leite T.F."/>
            <person name="Margarido G.R.A."/>
            <person name="Almeida C.A."/>
            <person name="Ferrarezi J.A."/>
            <person name="Labate C.A."/>
        </authorList>
    </citation>
    <scope>NUCLEOTIDE SEQUENCE</scope>
    <source>
        <strain evidence="2">MF-1</strain>
    </source>
</reference>
<evidence type="ECO:0000313" key="2">
    <source>
        <dbReference type="EMBL" id="MBW0480990.1"/>
    </source>
</evidence>
<dbReference type="AlphaFoldDB" id="A0A9Q3CEA1"/>
<organism evidence="2 3">
    <name type="scientific">Austropuccinia psidii MF-1</name>
    <dbReference type="NCBI Taxonomy" id="1389203"/>
    <lineage>
        <taxon>Eukaryota</taxon>
        <taxon>Fungi</taxon>
        <taxon>Dikarya</taxon>
        <taxon>Basidiomycota</taxon>
        <taxon>Pucciniomycotina</taxon>
        <taxon>Pucciniomycetes</taxon>
        <taxon>Pucciniales</taxon>
        <taxon>Sphaerophragmiaceae</taxon>
        <taxon>Austropuccinia</taxon>
    </lineage>
</organism>
<comment type="caution">
    <text evidence="2">The sequence shown here is derived from an EMBL/GenBank/DDBJ whole genome shotgun (WGS) entry which is preliminary data.</text>
</comment>
<dbReference type="Proteomes" id="UP000765509">
    <property type="component" value="Unassembled WGS sequence"/>
</dbReference>
<feature type="region of interest" description="Disordered" evidence="1">
    <location>
        <begin position="1"/>
        <end position="46"/>
    </location>
</feature>